<gene>
    <name evidence="9" type="ORF">ACETWP_04865</name>
</gene>
<dbReference type="InterPro" id="IPR036259">
    <property type="entry name" value="MFS_trans_sf"/>
</dbReference>
<evidence type="ECO:0000256" key="6">
    <source>
        <dbReference type="ARBA" id="ARBA00023136"/>
    </source>
</evidence>
<keyword evidence="6 7" id="KW-0472">Membrane</keyword>
<dbReference type="Proteomes" id="UP001575652">
    <property type="component" value="Unassembled WGS sequence"/>
</dbReference>
<keyword evidence="5 7" id="KW-1133">Transmembrane helix</keyword>
<feature type="transmembrane region" description="Helical" evidence="7">
    <location>
        <begin position="329"/>
        <end position="347"/>
    </location>
</feature>
<proteinExistence type="predicted"/>
<dbReference type="EMBL" id="JBHDLJ010000003">
    <property type="protein sequence ID" value="MFB0833913.1"/>
    <property type="molecule type" value="Genomic_DNA"/>
</dbReference>
<feature type="transmembrane region" description="Helical" evidence="7">
    <location>
        <begin position="22"/>
        <end position="43"/>
    </location>
</feature>
<feature type="transmembrane region" description="Helical" evidence="7">
    <location>
        <begin position="96"/>
        <end position="113"/>
    </location>
</feature>
<comment type="caution">
    <text evidence="9">The sequence shown here is derived from an EMBL/GenBank/DDBJ whole genome shotgun (WGS) entry which is preliminary data.</text>
</comment>
<dbReference type="InterPro" id="IPR050171">
    <property type="entry name" value="MFS_Transporters"/>
</dbReference>
<feature type="transmembrane region" description="Helical" evidence="7">
    <location>
        <begin position="160"/>
        <end position="178"/>
    </location>
</feature>
<dbReference type="RefSeq" id="WP_373971090.1">
    <property type="nucleotide sequence ID" value="NZ_JBHDLJ010000003.1"/>
</dbReference>
<dbReference type="PROSITE" id="PS50850">
    <property type="entry name" value="MFS"/>
    <property type="match status" value="1"/>
</dbReference>
<reference evidence="9 10" key="1">
    <citation type="submission" date="2024-09" db="EMBL/GenBank/DDBJ databases">
        <authorList>
            <person name="Salinas-Garcia M.A."/>
            <person name="Prieme A."/>
        </authorList>
    </citation>
    <scope>NUCLEOTIDE SEQUENCE [LARGE SCALE GENOMIC DNA]</scope>
    <source>
        <strain evidence="9 10">DSM 21081</strain>
    </source>
</reference>
<comment type="subcellular location">
    <subcellularLocation>
        <location evidence="1">Cell membrane</location>
        <topology evidence="1">Multi-pass membrane protein</topology>
    </subcellularLocation>
</comment>
<name>A0ABV4UK01_9MICC</name>
<dbReference type="Gene3D" id="1.20.1250.20">
    <property type="entry name" value="MFS general substrate transporter like domains"/>
    <property type="match status" value="2"/>
</dbReference>
<keyword evidence="3" id="KW-1003">Cell membrane</keyword>
<evidence type="ECO:0000256" key="3">
    <source>
        <dbReference type="ARBA" id="ARBA00022475"/>
    </source>
</evidence>
<feature type="transmembrane region" description="Helical" evidence="7">
    <location>
        <begin position="63"/>
        <end position="84"/>
    </location>
</feature>
<organism evidence="9 10">
    <name type="scientific">Arthrobacter halodurans</name>
    <dbReference type="NCBI Taxonomy" id="516699"/>
    <lineage>
        <taxon>Bacteria</taxon>
        <taxon>Bacillati</taxon>
        <taxon>Actinomycetota</taxon>
        <taxon>Actinomycetes</taxon>
        <taxon>Micrococcales</taxon>
        <taxon>Micrococcaceae</taxon>
        <taxon>Arthrobacter</taxon>
    </lineage>
</organism>
<protein>
    <submittedName>
        <fullName evidence="9">MFS transporter</fullName>
    </submittedName>
</protein>
<evidence type="ECO:0000259" key="8">
    <source>
        <dbReference type="PROSITE" id="PS50850"/>
    </source>
</evidence>
<dbReference type="InterPro" id="IPR005829">
    <property type="entry name" value="Sugar_transporter_CS"/>
</dbReference>
<evidence type="ECO:0000256" key="5">
    <source>
        <dbReference type="ARBA" id="ARBA00022989"/>
    </source>
</evidence>
<evidence type="ECO:0000256" key="4">
    <source>
        <dbReference type="ARBA" id="ARBA00022692"/>
    </source>
</evidence>
<feature type="transmembrane region" description="Helical" evidence="7">
    <location>
        <begin position="272"/>
        <end position="290"/>
    </location>
</feature>
<dbReference type="CDD" id="cd17325">
    <property type="entry name" value="MFS_MdtG_SLC18_like"/>
    <property type="match status" value="1"/>
</dbReference>
<evidence type="ECO:0000313" key="10">
    <source>
        <dbReference type="Proteomes" id="UP001575652"/>
    </source>
</evidence>
<evidence type="ECO:0000256" key="1">
    <source>
        <dbReference type="ARBA" id="ARBA00004651"/>
    </source>
</evidence>
<dbReference type="PROSITE" id="PS00216">
    <property type="entry name" value="SUGAR_TRANSPORT_1"/>
    <property type="match status" value="2"/>
</dbReference>
<keyword evidence="4 7" id="KW-0812">Transmembrane</keyword>
<feature type="transmembrane region" description="Helical" evidence="7">
    <location>
        <begin position="119"/>
        <end position="140"/>
    </location>
</feature>
<keyword evidence="10" id="KW-1185">Reference proteome</keyword>
<evidence type="ECO:0000256" key="2">
    <source>
        <dbReference type="ARBA" id="ARBA00022448"/>
    </source>
</evidence>
<dbReference type="InterPro" id="IPR020846">
    <property type="entry name" value="MFS_dom"/>
</dbReference>
<sequence length="448" mass="46363">MDTAPPTGGAVSAPVRPIRLGLGANAAQFALLVAVNALVGGMVGQQQTVLPLLAQSVFGLTGYTFIFTYVAAFGITKSIANYFAGTFSDRYGRKPVLLVGWLFALPVPLMLIFAPSWGWVVAANVLLGINQGLTWSTTVVMKIDLVGPRQRGLAMGLNEAAGYGAVAVTSLLAGYLAADYGLRPAPFLLGLFYAALALLLSGVFIRETRGHARLEAALHKAAPHAAPAANPGVLPRADTANPPLRADLTDRQIVALTSLREPALSSASQAGLVNNLNFGLSWGLFPLLFATAHLPVAQIGLLFALYPGVWGVGQLVTGALSDRIGRKHLITAGMALQSAALVVIALGDGFGTWAVGTVLLGAGTAMVYPTLLAVVGDVAHPAWRGRAVGVYRVWRDLGYAVGAVLGGIVADALGLHAAVWAAAGVSAVSATLVAVRMYETHGPEARRA</sequence>
<dbReference type="PANTHER" id="PTHR23517">
    <property type="entry name" value="RESISTANCE PROTEIN MDTM, PUTATIVE-RELATED-RELATED"/>
    <property type="match status" value="1"/>
</dbReference>
<dbReference type="InterPro" id="IPR011701">
    <property type="entry name" value="MFS"/>
</dbReference>
<feature type="domain" description="Major facilitator superfamily (MFS) profile" evidence="8">
    <location>
        <begin position="25"/>
        <end position="441"/>
    </location>
</feature>
<accession>A0ABV4UK01</accession>
<dbReference type="SUPFAM" id="SSF103473">
    <property type="entry name" value="MFS general substrate transporter"/>
    <property type="match status" value="1"/>
</dbReference>
<feature type="transmembrane region" description="Helical" evidence="7">
    <location>
        <begin position="397"/>
        <end position="413"/>
    </location>
</feature>
<feature type="transmembrane region" description="Helical" evidence="7">
    <location>
        <begin position="184"/>
        <end position="205"/>
    </location>
</feature>
<keyword evidence="2" id="KW-0813">Transport</keyword>
<dbReference type="PANTHER" id="PTHR23517:SF3">
    <property type="entry name" value="INTEGRAL MEMBRANE TRANSPORT PROTEIN"/>
    <property type="match status" value="1"/>
</dbReference>
<feature type="transmembrane region" description="Helical" evidence="7">
    <location>
        <begin position="353"/>
        <end position="376"/>
    </location>
</feature>
<evidence type="ECO:0000313" key="9">
    <source>
        <dbReference type="EMBL" id="MFB0833913.1"/>
    </source>
</evidence>
<feature type="transmembrane region" description="Helical" evidence="7">
    <location>
        <begin position="296"/>
        <end position="317"/>
    </location>
</feature>
<evidence type="ECO:0000256" key="7">
    <source>
        <dbReference type="SAM" id="Phobius"/>
    </source>
</evidence>
<dbReference type="Pfam" id="PF07690">
    <property type="entry name" value="MFS_1"/>
    <property type="match status" value="2"/>
</dbReference>